<sequence>MKKFTHTITTQEEFLAFREEIGQPSERARNKVIHHIDEHCRTFISKSPFLTVATANSNGECDVSPRGDAPGFVKVIDDHHLFIPERPGNKRMDSIHNIISNPHIGLIFFIPSLGETLRMNGKALICRDAELLSNSKANEKTPLFGIVVEVNECYIHCAKAFIRSGLWNPESWLQNEEHPKISKILADHANIQNTTTEQIEKDLRISYVERLY</sequence>
<dbReference type="PANTHER" id="PTHR42815:SF2">
    <property type="entry name" value="FAD-BINDING, PUTATIVE (AFU_ORTHOLOGUE AFUA_6G07600)-RELATED"/>
    <property type="match status" value="1"/>
</dbReference>
<dbReference type="EMBL" id="CP016020">
    <property type="protein sequence ID" value="APH05051.1"/>
    <property type="molecule type" value="Genomic_DNA"/>
</dbReference>
<dbReference type="InterPro" id="IPR011576">
    <property type="entry name" value="Pyridox_Oxase_N"/>
</dbReference>
<feature type="domain" description="Pyridoxamine 5'-phosphate oxidase N-terminal" evidence="1">
    <location>
        <begin position="36"/>
        <end position="135"/>
    </location>
</feature>
<protein>
    <submittedName>
        <fullName evidence="2">Phosphohydrolase</fullName>
    </submittedName>
</protein>
<dbReference type="InterPro" id="IPR012349">
    <property type="entry name" value="Split_barrel_FMN-bd"/>
</dbReference>
<dbReference type="Gene3D" id="2.30.110.10">
    <property type="entry name" value="Electron Transport, Fmn-binding Protein, Chain A"/>
    <property type="match status" value="1"/>
</dbReference>
<dbReference type="Proteomes" id="UP000181936">
    <property type="component" value="Chromosome"/>
</dbReference>
<keyword evidence="2" id="KW-0378">Hydrolase</keyword>
<dbReference type="InterPro" id="IPR024029">
    <property type="entry name" value="Pyridox_Oxase_FMN-dep"/>
</dbReference>
<gene>
    <name evidence="2" type="ORF">A9C19_09985</name>
</gene>
<dbReference type="OrthoDB" id="9796486at2"/>
<reference evidence="2 3" key="1">
    <citation type="journal article" date="2016" name="Sci. Rep.">
        <title>Complete genome sequence and transcriptomic analysis of a novel marine strain Bacillus weihaiensis reveals the mechanism of brown algae degradation.</title>
        <authorList>
            <person name="Zhu Y."/>
            <person name="Chen P."/>
            <person name="Bao Y."/>
            <person name="Men Y."/>
            <person name="Zeng Y."/>
            <person name="Yang J."/>
            <person name="Sun J."/>
            <person name="Sun Y."/>
        </authorList>
    </citation>
    <scope>NUCLEOTIDE SEQUENCE [LARGE SCALE GENOMIC DNA]</scope>
    <source>
        <strain evidence="2 3">Alg07</strain>
    </source>
</reference>
<dbReference type="RefSeq" id="WP_072579844.1">
    <property type="nucleotide sequence ID" value="NZ_CP016020.1"/>
</dbReference>
<dbReference type="STRING" id="1547283.A9C19_09985"/>
<dbReference type="AlphaFoldDB" id="A0A1L3MRS9"/>
<dbReference type="GO" id="GO:0016787">
    <property type="term" value="F:hydrolase activity"/>
    <property type="evidence" value="ECO:0007669"/>
    <property type="project" value="UniProtKB-KW"/>
</dbReference>
<dbReference type="SUPFAM" id="SSF50475">
    <property type="entry name" value="FMN-binding split barrel"/>
    <property type="match status" value="1"/>
</dbReference>
<evidence type="ECO:0000313" key="3">
    <source>
        <dbReference type="Proteomes" id="UP000181936"/>
    </source>
</evidence>
<keyword evidence="3" id="KW-1185">Reference proteome</keyword>
<dbReference type="KEGG" id="bwh:A9C19_09985"/>
<evidence type="ECO:0000313" key="2">
    <source>
        <dbReference type="EMBL" id="APH05051.1"/>
    </source>
</evidence>
<name>A0A1L3MRS9_9BACI</name>
<proteinExistence type="predicted"/>
<evidence type="ECO:0000259" key="1">
    <source>
        <dbReference type="Pfam" id="PF01243"/>
    </source>
</evidence>
<dbReference type="NCBIfam" id="TIGR04025">
    <property type="entry name" value="PPOX_FMN_DR2398"/>
    <property type="match status" value="1"/>
</dbReference>
<organism evidence="2 3">
    <name type="scientific">Bacillus weihaiensis</name>
    <dbReference type="NCBI Taxonomy" id="1547283"/>
    <lineage>
        <taxon>Bacteria</taxon>
        <taxon>Bacillati</taxon>
        <taxon>Bacillota</taxon>
        <taxon>Bacilli</taxon>
        <taxon>Bacillales</taxon>
        <taxon>Bacillaceae</taxon>
        <taxon>Bacillus</taxon>
    </lineage>
</organism>
<dbReference type="PANTHER" id="PTHR42815">
    <property type="entry name" value="FAD-BINDING, PUTATIVE (AFU_ORTHOLOGUE AFUA_6G07600)-RELATED"/>
    <property type="match status" value="1"/>
</dbReference>
<accession>A0A1L3MRS9</accession>
<dbReference type="Pfam" id="PF01243">
    <property type="entry name" value="PNPOx_N"/>
    <property type="match status" value="1"/>
</dbReference>